<dbReference type="OrthoDB" id="5138418at2759"/>
<reference evidence="2" key="2">
    <citation type="journal article" date="2023" name="IMA Fungus">
        <title>Comparative genomic study of the Penicillium genus elucidates a diverse pangenome and 15 lateral gene transfer events.</title>
        <authorList>
            <person name="Petersen C."/>
            <person name="Sorensen T."/>
            <person name="Nielsen M.R."/>
            <person name="Sondergaard T.E."/>
            <person name="Sorensen J.L."/>
            <person name="Fitzpatrick D.A."/>
            <person name="Frisvad J.C."/>
            <person name="Nielsen K.L."/>
        </authorList>
    </citation>
    <scope>NUCLEOTIDE SEQUENCE</scope>
    <source>
        <strain evidence="2">IBT 29677</strain>
    </source>
</reference>
<proteinExistence type="predicted"/>
<evidence type="ECO:0000313" key="2">
    <source>
        <dbReference type="EMBL" id="KAJ5407833.1"/>
    </source>
</evidence>
<reference evidence="2" key="1">
    <citation type="submission" date="2022-12" db="EMBL/GenBank/DDBJ databases">
        <authorList>
            <person name="Petersen C."/>
        </authorList>
    </citation>
    <scope>NUCLEOTIDE SEQUENCE</scope>
    <source>
        <strain evidence="2">IBT 29677</strain>
    </source>
</reference>
<gene>
    <name evidence="2" type="ORF">N7509_001716</name>
</gene>
<feature type="region of interest" description="Disordered" evidence="1">
    <location>
        <begin position="30"/>
        <end position="80"/>
    </location>
</feature>
<sequence>MPDMHAVFQHAASPPKVDLASANSQLFQLPSSTSASSSLYSLSLSRKRPRRDTATLSSKFDPSSEVHNNASPLISTDFRQPSSEEYHASADFDYRPNRYRESFLPPSLDASVDSLLPAGNSRKRTRRDSNIASPAADTDLPSPATRVGWGRTVINAAGKVLDLCWSGAFKGFYAGGGQGYDMHTGSPAQFGPPPTWQAGPSTSTEKDRIFRTPIPGQYPDEDIDRSWVVVPGESADSFGNDGNDGTDSPSALRARRIHQASSPRRRQAVMPRHAKRPSLSVRPSTPTKSTAIPSPRSQNGPGSAEMQKYAARMRRKEREEDASIQRLNKQLQDMIRQGKEALGTTVEVDDLDMDFQSD</sequence>
<dbReference type="GeneID" id="81365333"/>
<evidence type="ECO:0000313" key="3">
    <source>
        <dbReference type="Proteomes" id="UP001147747"/>
    </source>
</evidence>
<accession>A0A9X0BCN3</accession>
<evidence type="ECO:0000256" key="1">
    <source>
        <dbReference type="SAM" id="MobiDB-lite"/>
    </source>
</evidence>
<keyword evidence="3" id="KW-1185">Reference proteome</keyword>
<dbReference type="Proteomes" id="UP001147747">
    <property type="component" value="Unassembled WGS sequence"/>
</dbReference>
<feature type="region of interest" description="Disordered" evidence="1">
    <location>
        <begin position="186"/>
        <end position="207"/>
    </location>
</feature>
<feature type="compositionally biased region" description="Low complexity" evidence="1">
    <location>
        <begin position="30"/>
        <end position="44"/>
    </location>
</feature>
<protein>
    <submittedName>
        <fullName evidence="2">Uncharacterized protein</fullName>
    </submittedName>
</protein>
<feature type="region of interest" description="Disordered" evidence="1">
    <location>
        <begin position="232"/>
        <end position="251"/>
    </location>
</feature>
<name>A0A9X0BCN3_9EURO</name>
<dbReference type="EMBL" id="JAPZBU010000004">
    <property type="protein sequence ID" value="KAJ5407833.1"/>
    <property type="molecule type" value="Genomic_DNA"/>
</dbReference>
<feature type="compositionally biased region" description="Polar residues" evidence="1">
    <location>
        <begin position="281"/>
        <end position="301"/>
    </location>
</feature>
<feature type="region of interest" description="Disordered" evidence="1">
    <location>
        <begin position="110"/>
        <end position="143"/>
    </location>
</feature>
<organism evidence="2 3">
    <name type="scientific">Penicillium cosmopolitanum</name>
    <dbReference type="NCBI Taxonomy" id="1131564"/>
    <lineage>
        <taxon>Eukaryota</taxon>
        <taxon>Fungi</taxon>
        <taxon>Dikarya</taxon>
        <taxon>Ascomycota</taxon>
        <taxon>Pezizomycotina</taxon>
        <taxon>Eurotiomycetes</taxon>
        <taxon>Eurotiomycetidae</taxon>
        <taxon>Eurotiales</taxon>
        <taxon>Aspergillaceae</taxon>
        <taxon>Penicillium</taxon>
    </lineage>
</organism>
<feature type="region of interest" description="Disordered" evidence="1">
    <location>
        <begin position="256"/>
        <end position="323"/>
    </location>
</feature>
<feature type="compositionally biased region" description="Polar residues" evidence="1">
    <location>
        <begin position="54"/>
        <end position="80"/>
    </location>
</feature>
<dbReference type="AlphaFoldDB" id="A0A9X0BCN3"/>
<comment type="caution">
    <text evidence="2">The sequence shown here is derived from an EMBL/GenBank/DDBJ whole genome shotgun (WGS) entry which is preliminary data.</text>
</comment>
<dbReference type="RefSeq" id="XP_056492148.1">
    <property type="nucleotide sequence ID" value="XM_056626353.1"/>
</dbReference>
<feature type="compositionally biased region" description="Basic residues" evidence="1">
    <location>
        <begin position="256"/>
        <end position="276"/>
    </location>
</feature>